<evidence type="ECO:0000313" key="1">
    <source>
        <dbReference type="EMBL" id="EEF13736.1"/>
    </source>
</evidence>
<name>B9D2K5_CAMRE</name>
<reference evidence="1 2" key="1">
    <citation type="submission" date="2008-08" db="EMBL/GenBank/DDBJ databases">
        <authorList>
            <person name="Madupu R."/>
            <person name="Durkin A.S."/>
            <person name="Torralba M."/>
            <person name="Methe B."/>
            <person name="Sutton G.G."/>
            <person name="Strausberg R.L."/>
            <person name="Nelson K.E."/>
        </authorList>
    </citation>
    <scope>NUCLEOTIDE SEQUENCE [LARGE SCALE GENOMIC DNA]</scope>
    <source>
        <strain evidence="1 2">RM3267</strain>
    </source>
</reference>
<dbReference type="EMBL" id="ACFU01000014">
    <property type="protein sequence ID" value="EEF13736.1"/>
    <property type="molecule type" value="Genomic_DNA"/>
</dbReference>
<evidence type="ECO:0000313" key="2">
    <source>
        <dbReference type="Proteomes" id="UP000003082"/>
    </source>
</evidence>
<organism evidence="1 2">
    <name type="scientific">Campylobacter rectus RM3267</name>
    <dbReference type="NCBI Taxonomy" id="553218"/>
    <lineage>
        <taxon>Bacteria</taxon>
        <taxon>Pseudomonadati</taxon>
        <taxon>Campylobacterota</taxon>
        <taxon>Epsilonproteobacteria</taxon>
        <taxon>Campylobacterales</taxon>
        <taxon>Campylobacteraceae</taxon>
        <taxon>Campylobacter</taxon>
    </lineage>
</organism>
<sequence length="39" mass="4603">MHRFPLKNKNFLECSKIFLIHSINLSAQKANLSKIIYQI</sequence>
<gene>
    <name evidence="1" type="ORF">CAMRE0001_0939</name>
</gene>
<keyword evidence="2" id="KW-1185">Reference proteome</keyword>
<comment type="caution">
    <text evidence="1">The sequence shown here is derived from an EMBL/GenBank/DDBJ whole genome shotgun (WGS) entry which is preliminary data.</text>
</comment>
<proteinExistence type="predicted"/>
<dbReference type="Proteomes" id="UP000003082">
    <property type="component" value="Unassembled WGS sequence"/>
</dbReference>
<accession>B9D2K5</accession>
<protein>
    <submittedName>
        <fullName evidence="1">Uncharacterized protein</fullName>
    </submittedName>
</protein>
<dbReference type="AlphaFoldDB" id="B9D2K5"/>